<name>A0A067JJ74_JATCU</name>
<feature type="region of interest" description="Disordered" evidence="1">
    <location>
        <begin position="75"/>
        <end position="99"/>
    </location>
</feature>
<dbReference type="AlphaFoldDB" id="A0A067JJ74"/>
<organism evidence="2 3">
    <name type="scientific">Jatropha curcas</name>
    <name type="common">Barbados nut</name>
    <dbReference type="NCBI Taxonomy" id="180498"/>
    <lineage>
        <taxon>Eukaryota</taxon>
        <taxon>Viridiplantae</taxon>
        <taxon>Streptophyta</taxon>
        <taxon>Embryophyta</taxon>
        <taxon>Tracheophyta</taxon>
        <taxon>Spermatophyta</taxon>
        <taxon>Magnoliopsida</taxon>
        <taxon>eudicotyledons</taxon>
        <taxon>Gunneridae</taxon>
        <taxon>Pentapetalae</taxon>
        <taxon>rosids</taxon>
        <taxon>fabids</taxon>
        <taxon>Malpighiales</taxon>
        <taxon>Euphorbiaceae</taxon>
        <taxon>Crotonoideae</taxon>
        <taxon>Jatropheae</taxon>
        <taxon>Jatropha</taxon>
    </lineage>
</organism>
<evidence type="ECO:0000313" key="3">
    <source>
        <dbReference type="Proteomes" id="UP000027138"/>
    </source>
</evidence>
<reference evidence="2 3" key="1">
    <citation type="journal article" date="2014" name="PLoS ONE">
        <title>Global Analysis of Gene Expression Profiles in Physic Nut (Jatropha curcas L.) Seedlings Exposed to Salt Stress.</title>
        <authorList>
            <person name="Zhang L."/>
            <person name="Zhang C."/>
            <person name="Wu P."/>
            <person name="Chen Y."/>
            <person name="Li M."/>
            <person name="Jiang H."/>
            <person name="Wu G."/>
        </authorList>
    </citation>
    <scope>NUCLEOTIDE SEQUENCE [LARGE SCALE GENOMIC DNA]</scope>
    <source>
        <strain evidence="3">cv. GZQX0401</strain>
        <tissue evidence="2">Young leaves</tissue>
    </source>
</reference>
<dbReference type="EMBL" id="KK915170">
    <property type="protein sequence ID" value="KDP23932.1"/>
    <property type="molecule type" value="Genomic_DNA"/>
</dbReference>
<gene>
    <name evidence="2" type="ORF">JCGZ_27092</name>
</gene>
<evidence type="ECO:0000313" key="2">
    <source>
        <dbReference type="EMBL" id="KDP23932.1"/>
    </source>
</evidence>
<protein>
    <submittedName>
        <fullName evidence="2">Uncharacterized protein</fullName>
    </submittedName>
</protein>
<evidence type="ECO:0000256" key="1">
    <source>
        <dbReference type="SAM" id="MobiDB-lite"/>
    </source>
</evidence>
<accession>A0A067JJ74</accession>
<keyword evidence="3" id="KW-1185">Reference proteome</keyword>
<sequence>MTKSFLVEALEKRVEELAAFIEKNVIVGEPTIAPKWLKAKEHNEALEEKVVEMQTMLSKLNHSIDALRLTLATTDGEVGDGERDPASATQGSEAGDKEKIKNLETTVQTLVGFPRELDEVHTEFCDYIKPMVDEAKTKVNEFGNELSKLSEMMKDYKVVKEKVDLLSIATRNAKIQPLRNGKIKILDPTPFKGL</sequence>
<proteinExistence type="predicted"/>
<dbReference type="Proteomes" id="UP000027138">
    <property type="component" value="Unassembled WGS sequence"/>
</dbReference>